<dbReference type="GO" id="GO:0046872">
    <property type="term" value="F:metal ion binding"/>
    <property type="evidence" value="ECO:0007669"/>
    <property type="project" value="UniProtKB-KW"/>
</dbReference>
<dbReference type="EMBL" id="AMYB01000007">
    <property type="protein sequence ID" value="OAC99878.1"/>
    <property type="molecule type" value="Genomic_DNA"/>
</dbReference>
<reference evidence="2 3" key="1">
    <citation type="submission" date="2015-06" db="EMBL/GenBank/DDBJ databases">
        <title>Expansion of signal transduction pathways in fungi by whole-genome duplication.</title>
        <authorList>
            <consortium name="DOE Joint Genome Institute"/>
            <person name="Corrochano L.M."/>
            <person name="Kuo A."/>
            <person name="Marcet-Houben M."/>
            <person name="Polaino S."/>
            <person name="Salamov A."/>
            <person name="Villalobos J.M."/>
            <person name="Alvarez M.I."/>
            <person name="Avalos J."/>
            <person name="Benito E.P."/>
            <person name="Benoit I."/>
            <person name="Burger G."/>
            <person name="Camino L.P."/>
            <person name="Canovas D."/>
            <person name="Cerda-Olmedo E."/>
            <person name="Cheng J.-F."/>
            <person name="Dominguez A."/>
            <person name="Elias M."/>
            <person name="Eslava A.P."/>
            <person name="Glaser F."/>
            <person name="Grimwood J."/>
            <person name="Gutierrez G."/>
            <person name="Heitman J."/>
            <person name="Henrissat B."/>
            <person name="Iturriaga E.A."/>
            <person name="Lang B.F."/>
            <person name="Lavin J.L."/>
            <person name="Lee S."/>
            <person name="Li W."/>
            <person name="Lindquist E."/>
            <person name="Lopez-Garcia S."/>
            <person name="Luque E.M."/>
            <person name="Marcos A.T."/>
            <person name="Martin J."/>
            <person name="Mccluskey K."/>
            <person name="Medina H.R."/>
            <person name="Miralles-Duran A."/>
            <person name="Miyazaki A."/>
            <person name="Munoz-Torres E."/>
            <person name="Oguiza J.A."/>
            <person name="Ohm R."/>
            <person name="Olmedo M."/>
            <person name="Orejas M."/>
            <person name="Ortiz-Castellanos L."/>
            <person name="Pisabarro A.G."/>
            <person name="Rodriguez-Romero J."/>
            <person name="Ruiz-Herrera J."/>
            <person name="Ruiz-Vazquez R."/>
            <person name="Sanz C."/>
            <person name="Schackwitz W."/>
            <person name="Schmutz J."/>
            <person name="Shahriari M."/>
            <person name="Shelest E."/>
            <person name="Silva-Franco F."/>
            <person name="Soanes D."/>
            <person name="Syed K."/>
            <person name="Tagua V.G."/>
            <person name="Talbot N.J."/>
            <person name="Thon M."/>
            <person name="De Vries R.P."/>
            <person name="Wiebenga A."/>
            <person name="Yadav J.S."/>
            <person name="Braun E.L."/>
            <person name="Baker S."/>
            <person name="Garre V."/>
            <person name="Horwitz B."/>
            <person name="Torres-Martinez S."/>
            <person name="Idnurm A."/>
            <person name="Herrera-Estrella A."/>
            <person name="Gabaldon T."/>
            <person name="Grigoriev I.V."/>
        </authorList>
    </citation>
    <scope>NUCLEOTIDE SEQUENCE [LARGE SCALE GENOMIC DNA]</scope>
    <source>
        <strain evidence="2 3">CBS 277.49</strain>
    </source>
</reference>
<protein>
    <recommendedName>
        <fullName evidence="4">ADP-ribosylglycohydrolase</fullName>
    </recommendedName>
</protein>
<feature type="binding site" evidence="1">
    <location>
        <position position="81"/>
    </location>
    <ligand>
        <name>Mg(2+)</name>
        <dbReference type="ChEBI" id="CHEBI:18420"/>
        <label>1</label>
    </ligand>
</feature>
<feature type="binding site" evidence="1">
    <location>
        <position position="328"/>
    </location>
    <ligand>
        <name>Mg(2+)</name>
        <dbReference type="ChEBI" id="CHEBI:18420"/>
        <label>1</label>
    </ligand>
</feature>
<dbReference type="InterPro" id="IPR036705">
    <property type="entry name" value="Ribosyl_crysJ1_sf"/>
</dbReference>
<dbReference type="Gene3D" id="1.10.4080.10">
    <property type="entry name" value="ADP-ribosylation/Crystallin J1"/>
    <property type="match status" value="2"/>
</dbReference>
<dbReference type="STRING" id="747725.A0A168IEK2"/>
<name>A0A168IEK2_MUCCL</name>
<dbReference type="Pfam" id="PF03747">
    <property type="entry name" value="ADP_ribosyl_GH"/>
    <property type="match status" value="2"/>
</dbReference>
<feature type="binding site" evidence="1">
    <location>
        <position position="80"/>
    </location>
    <ligand>
        <name>Mg(2+)</name>
        <dbReference type="ChEBI" id="CHEBI:18420"/>
        <label>1</label>
    </ligand>
</feature>
<feature type="binding site" evidence="1">
    <location>
        <position position="327"/>
    </location>
    <ligand>
        <name>Mg(2+)</name>
        <dbReference type="ChEBI" id="CHEBI:18420"/>
        <label>1</label>
    </ligand>
</feature>
<keyword evidence="1" id="KW-0460">Magnesium</keyword>
<dbReference type="Proteomes" id="UP000077051">
    <property type="component" value="Unassembled WGS sequence"/>
</dbReference>
<proteinExistence type="predicted"/>
<accession>A0A168IEK2</accession>
<dbReference type="PANTHER" id="PTHR16222:SF28">
    <property type="entry name" value="ADP-RIBOSYLGLYCOHYDROLASE"/>
    <property type="match status" value="1"/>
</dbReference>
<dbReference type="SUPFAM" id="SSF101478">
    <property type="entry name" value="ADP-ribosylglycohydrolase"/>
    <property type="match status" value="1"/>
</dbReference>
<sequence>MRIPSGCSRLETTAIVDKVKGLIFGAILGDSLGLATEGLTRSEVRAIYGDGPIRFGMDEDGIPFHRDEYRSKFEENDFGDDAEQVLLVMESLFENGGHFLPKDFASRLFSYGEHGIKNLHKLPTGMNATNQAVLANPTYKTSPQQAAIEVWKTKNNLRGANGALVRAPLLGALKFWDASTLIARLLRGQDLEIEISHSPTPSIDQQHQPPFNYFIDTLPVNDRLQALVRNVVETNKPMLIAPQTDALFITPETDMNQMQKYYHQLVDYCVPSSLGDLALDDSADCRDTFKCLSAALYCLTREVPLQSETEYFKKMLMDVVMQGGEADTNATAAGAMLGARFGYSQLPTEWVVGMKRWEWLEDKVDEFCSLLN</sequence>
<evidence type="ECO:0000313" key="3">
    <source>
        <dbReference type="Proteomes" id="UP000077051"/>
    </source>
</evidence>
<gene>
    <name evidence="2" type="ORF">MUCCIDRAFT_165704</name>
</gene>
<dbReference type="VEuPathDB" id="FungiDB:MUCCIDRAFT_165704"/>
<keyword evidence="1" id="KW-0479">Metal-binding</keyword>
<comment type="cofactor">
    <cofactor evidence="1">
        <name>Mg(2+)</name>
        <dbReference type="ChEBI" id="CHEBI:18420"/>
    </cofactor>
    <text evidence="1">Binds 2 magnesium ions per subunit.</text>
</comment>
<keyword evidence="3" id="KW-1185">Reference proteome</keyword>
<organism evidence="2 3">
    <name type="scientific">Mucor lusitanicus CBS 277.49</name>
    <dbReference type="NCBI Taxonomy" id="747725"/>
    <lineage>
        <taxon>Eukaryota</taxon>
        <taxon>Fungi</taxon>
        <taxon>Fungi incertae sedis</taxon>
        <taxon>Mucoromycota</taxon>
        <taxon>Mucoromycotina</taxon>
        <taxon>Mucoromycetes</taxon>
        <taxon>Mucorales</taxon>
        <taxon>Mucorineae</taxon>
        <taxon>Mucoraceae</taxon>
        <taxon>Mucor</taxon>
    </lineage>
</organism>
<evidence type="ECO:0000313" key="2">
    <source>
        <dbReference type="EMBL" id="OAC99878.1"/>
    </source>
</evidence>
<dbReference type="InterPro" id="IPR050792">
    <property type="entry name" value="ADP-ribosylglycohydrolase"/>
</dbReference>
<evidence type="ECO:0000256" key="1">
    <source>
        <dbReference type="PIRSR" id="PIRSR605502-1"/>
    </source>
</evidence>
<dbReference type="PANTHER" id="PTHR16222">
    <property type="entry name" value="ADP-RIBOSYLGLYCOHYDROLASE"/>
    <property type="match status" value="1"/>
</dbReference>
<evidence type="ECO:0008006" key="4">
    <source>
        <dbReference type="Google" id="ProtNLM"/>
    </source>
</evidence>
<comment type="caution">
    <text evidence="2">The sequence shown here is derived from an EMBL/GenBank/DDBJ whole genome shotgun (WGS) entry which is preliminary data.</text>
</comment>
<dbReference type="AlphaFoldDB" id="A0A168IEK2"/>
<dbReference type="OrthoDB" id="2021138at2759"/>
<dbReference type="InterPro" id="IPR005502">
    <property type="entry name" value="Ribosyl_crysJ1"/>
</dbReference>